<reference evidence="2" key="1">
    <citation type="journal article" date="2023" name="Mol. Phylogenet. Evol.">
        <title>Genome-scale phylogeny and comparative genomics of the fungal order Sordariales.</title>
        <authorList>
            <person name="Hensen N."/>
            <person name="Bonometti L."/>
            <person name="Westerberg I."/>
            <person name="Brannstrom I.O."/>
            <person name="Guillou S."/>
            <person name="Cros-Aarteil S."/>
            <person name="Calhoun S."/>
            <person name="Haridas S."/>
            <person name="Kuo A."/>
            <person name="Mondo S."/>
            <person name="Pangilinan J."/>
            <person name="Riley R."/>
            <person name="LaButti K."/>
            <person name="Andreopoulos B."/>
            <person name="Lipzen A."/>
            <person name="Chen C."/>
            <person name="Yan M."/>
            <person name="Daum C."/>
            <person name="Ng V."/>
            <person name="Clum A."/>
            <person name="Steindorff A."/>
            <person name="Ohm R.A."/>
            <person name="Martin F."/>
            <person name="Silar P."/>
            <person name="Natvig D.O."/>
            <person name="Lalanne C."/>
            <person name="Gautier V."/>
            <person name="Ament-Velasquez S.L."/>
            <person name="Kruys A."/>
            <person name="Hutchinson M.I."/>
            <person name="Powell A.J."/>
            <person name="Barry K."/>
            <person name="Miller A.N."/>
            <person name="Grigoriev I.V."/>
            <person name="Debuchy R."/>
            <person name="Gladieux P."/>
            <person name="Hiltunen Thoren M."/>
            <person name="Johannesson H."/>
        </authorList>
    </citation>
    <scope>NUCLEOTIDE SEQUENCE</scope>
    <source>
        <strain evidence="2">CBS 118394</strain>
    </source>
</reference>
<name>A0AAE0I4L2_9PEZI</name>
<evidence type="ECO:0000313" key="3">
    <source>
        <dbReference type="Proteomes" id="UP001283341"/>
    </source>
</evidence>
<evidence type="ECO:0000313" key="2">
    <source>
        <dbReference type="EMBL" id="KAK3318087.1"/>
    </source>
</evidence>
<proteinExistence type="predicted"/>
<dbReference type="Gene3D" id="2.60.120.10">
    <property type="entry name" value="Jelly Rolls"/>
    <property type="match status" value="1"/>
</dbReference>
<evidence type="ECO:0000259" key="1">
    <source>
        <dbReference type="Pfam" id="PF07883"/>
    </source>
</evidence>
<dbReference type="SUPFAM" id="SSF51182">
    <property type="entry name" value="RmlC-like cupins"/>
    <property type="match status" value="1"/>
</dbReference>
<dbReference type="InterPro" id="IPR011051">
    <property type="entry name" value="RmlC_Cupin_sf"/>
</dbReference>
<dbReference type="InterPro" id="IPR013096">
    <property type="entry name" value="Cupin_2"/>
</dbReference>
<feature type="domain" description="Cupin type-2" evidence="1">
    <location>
        <begin position="32"/>
        <end position="81"/>
    </location>
</feature>
<organism evidence="2 3">
    <name type="scientific">Apodospora peruviana</name>
    <dbReference type="NCBI Taxonomy" id="516989"/>
    <lineage>
        <taxon>Eukaryota</taxon>
        <taxon>Fungi</taxon>
        <taxon>Dikarya</taxon>
        <taxon>Ascomycota</taxon>
        <taxon>Pezizomycotina</taxon>
        <taxon>Sordariomycetes</taxon>
        <taxon>Sordariomycetidae</taxon>
        <taxon>Sordariales</taxon>
        <taxon>Lasiosphaeriaceae</taxon>
        <taxon>Apodospora</taxon>
    </lineage>
</organism>
<sequence length="164" mass="18497">MEITVNEAEPEDSINRCIMITTCTAEGDIFHVPPHWHMNHQEWLGVVEGRVEITLDGKPAILKAGDPDVLVGRRVVHSVRAFKGERLVLTEKPDPAGIYKALFFNDLLSKGGFKEGGIWHILRSFYDGDTYLALPLRWQPIDQVFITVFGSIARLFTSRKPQAL</sequence>
<dbReference type="InterPro" id="IPR014710">
    <property type="entry name" value="RmlC-like_jellyroll"/>
</dbReference>
<dbReference type="Pfam" id="PF07883">
    <property type="entry name" value="Cupin_2"/>
    <property type="match status" value="1"/>
</dbReference>
<keyword evidence="3" id="KW-1185">Reference proteome</keyword>
<accession>A0AAE0I4L2</accession>
<protein>
    <recommendedName>
        <fullName evidence="1">Cupin type-2 domain-containing protein</fullName>
    </recommendedName>
</protein>
<dbReference type="EMBL" id="JAUEDM010000004">
    <property type="protein sequence ID" value="KAK3318087.1"/>
    <property type="molecule type" value="Genomic_DNA"/>
</dbReference>
<dbReference type="Proteomes" id="UP001283341">
    <property type="component" value="Unassembled WGS sequence"/>
</dbReference>
<gene>
    <name evidence="2" type="ORF">B0H66DRAFT_602688</name>
</gene>
<reference evidence="2" key="2">
    <citation type="submission" date="2023-06" db="EMBL/GenBank/DDBJ databases">
        <authorList>
            <consortium name="Lawrence Berkeley National Laboratory"/>
            <person name="Haridas S."/>
            <person name="Hensen N."/>
            <person name="Bonometti L."/>
            <person name="Westerberg I."/>
            <person name="Brannstrom I.O."/>
            <person name="Guillou S."/>
            <person name="Cros-Aarteil S."/>
            <person name="Calhoun S."/>
            <person name="Kuo A."/>
            <person name="Mondo S."/>
            <person name="Pangilinan J."/>
            <person name="Riley R."/>
            <person name="Labutti K."/>
            <person name="Andreopoulos B."/>
            <person name="Lipzen A."/>
            <person name="Chen C."/>
            <person name="Yanf M."/>
            <person name="Daum C."/>
            <person name="Ng V."/>
            <person name="Clum A."/>
            <person name="Steindorff A."/>
            <person name="Ohm R."/>
            <person name="Martin F."/>
            <person name="Silar P."/>
            <person name="Natvig D."/>
            <person name="Lalanne C."/>
            <person name="Gautier V."/>
            <person name="Ament-Velasquez S.L."/>
            <person name="Kruys A."/>
            <person name="Hutchinson M.I."/>
            <person name="Powell A.J."/>
            <person name="Barry K."/>
            <person name="Miller A.N."/>
            <person name="Grigoriev I.V."/>
            <person name="Debuchy R."/>
            <person name="Gladieux P."/>
            <person name="Thoren M.H."/>
            <person name="Johannesson H."/>
        </authorList>
    </citation>
    <scope>NUCLEOTIDE SEQUENCE</scope>
    <source>
        <strain evidence="2">CBS 118394</strain>
    </source>
</reference>
<dbReference type="AlphaFoldDB" id="A0AAE0I4L2"/>
<comment type="caution">
    <text evidence="2">The sequence shown here is derived from an EMBL/GenBank/DDBJ whole genome shotgun (WGS) entry which is preliminary data.</text>
</comment>